<dbReference type="PANTHER" id="PTHR33744:SF1">
    <property type="entry name" value="DNA-BINDING TRANSCRIPTIONAL ACTIVATOR ADER"/>
    <property type="match status" value="1"/>
</dbReference>
<evidence type="ECO:0000313" key="3">
    <source>
        <dbReference type="Proteomes" id="UP000515243"/>
    </source>
</evidence>
<dbReference type="EMBL" id="CP040627">
    <property type="protein sequence ID" value="QMW93423.1"/>
    <property type="molecule type" value="Genomic_DNA"/>
</dbReference>
<feature type="domain" description="PucR C-terminal helix-turn-helix" evidence="1">
    <location>
        <begin position="352"/>
        <end position="397"/>
    </location>
</feature>
<accession>A0AAP9RIS2</accession>
<dbReference type="InterPro" id="IPR025736">
    <property type="entry name" value="PucR_C-HTH_dom"/>
</dbReference>
<proteinExistence type="predicted"/>
<evidence type="ECO:0000313" key="2">
    <source>
        <dbReference type="EMBL" id="QMW93423.1"/>
    </source>
</evidence>
<dbReference type="InterPro" id="IPR051448">
    <property type="entry name" value="CdaR-like_regulators"/>
</dbReference>
<gene>
    <name evidence="2" type="ORF">FF104_18210</name>
</gene>
<dbReference type="Gene3D" id="1.10.10.2840">
    <property type="entry name" value="PucR C-terminal helix-turn-helix domain"/>
    <property type="match status" value="1"/>
</dbReference>
<organism evidence="2 3">
    <name type="scientific">Clostridium butyricum</name>
    <dbReference type="NCBI Taxonomy" id="1492"/>
    <lineage>
        <taxon>Bacteria</taxon>
        <taxon>Bacillati</taxon>
        <taxon>Bacillota</taxon>
        <taxon>Clostridia</taxon>
        <taxon>Eubacteriales</taxon>
        <taxon>Clostridiaceae</taxon>
        <taxon>Clostridium</taxon>
    </lineage>
</organism>
<name>A0AAP9RIS2_CLOBU</name>
<dbReference type="AlphaFoldDB" id="A0AAP9RIS2"/>
<sequence>MLNDYSSSLKKCSIYESLFAADNLDEILNVAEIHLKNPIFIVDTSYSILCRSSTAYSVTSCIEEHNNKYYLICDTVNLMKKHKCIDNIYNSNKAFFHYDNDKLIFCSIKINNVTTGYICVLEREVKFKNSDLELVNILSKTVSIFTQKEHFFISNSGLCEEYYLIDLLSNKIDCDDIKYIEDRLKNSRFLLKENYVILSIPYVQKYKDYRYNFGLKELMQSCKNIFKNCLCAYYENNIILLVSSDAINVIKDSVKYSFLEFLNLNKLKCGISLSFDNLINIHDFALQAIYALKLCERINNNDILAYFEDYIDFYFFNMVDSKYISEKIDLRNLVHPLLNKLISYDKSNNSELFNTLTTYIQNNRNANKTAESLNINRSTFFYRFHKIETVLSVDINSIIYKLEFSIRLLKYISIY</sequence>
<dbReference type="Proteomes" id="UP000515243">
    <property type="component" value="Chromosome 2"/>
</dbReference>
<protein>
    <submittedName>
        <fullName evidence="2">PucR family transcriptional regulator</fullName>
    </submittedName>
</protein>
<dbReference type="Pfam" id="PF13556">
    <property type="entry name" value="HTH_30"/>
    <property type="match status" value="1"/>
</dbReference>
<dbReference type="PANTHER" id="PTHR33744">
    <property type="entry name" value="CARBOHYDRATE DIACID REGULATOR"/>
    <property type="match status" value="1"/>
</dbReference>
<reference evidence="2 3" key="1">
    <citation type="submission" date="2019-05" db="EMBL/GenBank/DDBJ databases">
        <authorList>
            <person name="Schori C."/>
            <person name="Ahrens C."/>
        </authorList>
    </citation>
    <scope>NUCLEOTIDE SEQUENCE [LARGE SCALE GENOMIC DNA]</scope>
    <source>
        <strain evidence="2 3">DSM 10702</strain>
    </source>
</reference>
<evidence type="ECO:0000259" key="1">
    <source>
        <dbReference type="Pfam" id="PF13556"/>
    </source>
</evidence>
<dbReference type="InterPro" id="IPR042070">
    <property type="entry name" value="PucR_C-HTH_sf"/>
</dbReference>